<keyword evidence="1" id="KW-1185">Reference proteome</keyword>
<organism evidence="1 2">
    <name type="scientific">Steinernema glaseri</name>
    <dbReference type="NCBI Taxonomy" id="37863"/>
    <lineage>
        <taxon>Eukaryota</taxon>
        <taxon>Metazoa</taxon>
        <taxon>Ecdysozoa</taxon>
        <taxon>Nematoda</taxon>
        <taxon>Chromadorea</taxon>
        <taxon>Rhabditida</taxon>
        <taxon>Tylenchina</taxon>
        <taxon>Panagrolaimomorpha</taxon>
        <taxon>Strongyloidoidea</taxon>
        <taxon>Steinernematidae</taxon>
        <taxon>Steinernema</taxon>
    </lineage>
</organism>
<sequence length="107" mass="11691">MVDPLIINRFPRRSTNKPLGFTCPKNLRFASLKMGSPELSEPHFGELQAISLKVNIIQGISLELNAIKGISLELNATKGISSEINAVECFSLRRPFAAFAAFSAKSI</sequence>
<dbReference type="AlphaFoldDB" id="A0A1I8AFK7"/>
<name>A0A1I8AFK7_9BILA</name>
<accession>A0A1I8AFK7</accession>
<proteinExistence type="predicted"/>
<dbReference type="WBParaSite" id="L893_g5447.t1">
    <property type="protein sequence ID" value="L893_g5447.t1"/>
    <property type="gene ID" value="L893_g5447"/>
</dbReference>
<evidence type="ECO:0000313" key="2">
    <source>
        <dbReference type="WBParaSite" id="L893_g5447.t1"/>
    </source>
</evidence>
<evidence type="ECO:0000313" key="1">
    <source>
        <dbReference type="Proteomes" id="UP000095287"/>
    </source>
</evidence>
<dbReference type="Proteomes" id="UP000095287">
    <property type="component" value="Unplaced"/>
</dbReference>
<protein>
    <submittedName>
        <fullName evidence="2">Uncharacterized protein</fullName>
    </submittedName>
</protein>
<reference evidence="2" key="1">
    <citation type="submission" date="2016-11" db="UniProtKB">
        <authorList>
            <consortium name="WormBaseParasite"/>
        </authorList>
    </citation>
    <scope>IDENTIFICATION</scope>
</reference>